<dbReference type="EnsemblPlants" id="PGSC0003DMT400062973">
    <property type="protein sequence ID" value="PGSC0003DMT400062973"/>
    <property type="gene ID" value="PGSC0003DMG400024505"/>
</dbReference>
<proteinExistence type="predicted"/>
<keyword evidence="1" id="KW-0175">Coiled coil</keyword>
<evidence type="ECO:0000256" key="2">
    <source>
        <dbReference type="SAM" id="MobiDB-lite"/>
    </source>
</evidence>
<gene>
    <name evidence="3" type="primary">LOC102598036</name>
</gene>
<dbReference type="HOGENOM" id="CLU_991800_0_0_1"/>
<sequence length="281" mass="31543">MHYHPNISFYQVQAYDAHEEMQMPDSETDQAKLLLELQKENRELRMRLAHQQQKLITIQKENLAANSSPAPSIVSSILSPAPSSAQPNEKRKARPSFLAGNCFTPESKRKGADDPVRDLKKVVKGLEAEIERLKKDHVLQIKQKDDTIRELSRKSAKPAGGTQVGGVKRIVTRASLRPREPHDVHLKSPSHRFHSPAPTAKKRSFWDITTANSPSVVTLNGRKTRSHVNTETVAAPSMLLQVHSIFSTFISHGIYFVKFLAIHACFFKYIFISSSTFTSPG</sequence>
<dbReference type="Gramene" id="PGSC0003DMT400062973">
    <property type="protein sequence ID" value="PGSC0003DMT400062973"/>
    <property type="gene ID" value="PGSC0003DMG400024505"/>
</dbReference>
<reference evidence="4" key="1">
    <citation type="journal article" date="2011" name="Nature">
        <title>Genome sequence and analysis of the tuber crop potato.</title>
        <authorList>
            <consortium name="The Potato Genome Sequencing Consortium"/>
        </authorList>
    </citation>
    <scope>NUCLEOTIDE SEQUENCE [LARGE SCALE GENOMIC DNA]</scope>
    <source>
        <strain evidence="4">cv. DM1-3 516 R44</strain>
    </source>
</reference>
<feature type="compositionally biased region" description="Polar residues" evidence="2">
    <location>
        <begin position="72"/>
        <end position="87"/>
    </location>
</feature>
<dbReference type="AlphaFoldDB" id="M1C9W3"/>
<evidence type="ECO:0000256" key="1">
    <source>
        <dbReference type="SAM" id="Coils"/>
    </source>
</evidence>
<keyword evidence="4" id="KW-1185">Reference proteome</keyword>
<feature type="region of interest" description="Disordered" evidence="2">
    <location>
        <begin position="72"/>
        <end position="93"/>
    </location>
</feature>
<evidence type="ECO:0000313" key="3">
    <source>
        <dbReference type="EnsemblPlants" id="PGSC0003DMT400062973"/>
    </source>
</evidence>
<name>M1C9W3_SOLTU</name>
<evidence type="ECO:0000313" key="4">
    <source>
        <dbReference type="Proteomes" id="UP000011115"/>
    </source>
</evidence>
<dbReference type="Proteomes" id="UP000011115">
    <property type="component" value="Unassembled WGS sequence"/>
</dbReference>
<accession>M1C9W3</accession>
<protein>
    <submittedName>
        <fullName evidence="3">Chromosome-associated kinesin KIF4A</fullName>
    </submittedName>
</protein>
<feature type="coiled-coil region" evidence="1">
    <location>
        <begin position="116"/>
        <end position="143"/>
    </location>
</feature>
<reference evidence="3" key="2">
    <citation type="submission" date="2015-06" db="UniProtKB">
        <authorList>
            <consortium name="EnsemblPlants"/>
        </authorList>
    </citation>
    <scope>IDENTIFICATION</scope>
    <source>
        <strain evidence="3">DM1-3 516 R44</strain>
    </source>
</reference>
<feature type="coiled-coil region" evidence="1">
    <location>
        <begin position="34"/>
        <end position="61"/>
    </location>
</feature>
<organism evidence="3 4">
    <name type="scientific">Solanum tuberosum</name>
    <name type="common">Potato</name>
    <dbReference type="NCBI Taxonomy" id="4113"/>
    <lineage>
        <taxon>Eukaryota</taxon>
        <taxon>Viridiplantae</taxon>
        <taxon>Streptophyta</taxon>
        <taxon>Embryophyta</taxon>
        <taxon>Tracheophyta</taxon>
        <taxon>Spermatophyta</taxon>
        <taxon>Magnoliopsida</taxon>
        <taxon>eudicotyledons</taxon>
        <taxon>Gunneridae</taxon>
        <taxon>Pentapetalae</taxon>
        <taxon>asterids</taxon>
        <taxon>lamiids</taxon>
        <taxon>Solanales</taxon>
        <taxon>Solanaceae</taxon>
        <taxon>Solanoideae</taxon>
        <taxon>Solaneae</taxon>
        <taxon>Solanum</taxon>
    </lineage>
</organism>
<dbReference type="ExpressionAtlas" id="M1C9W3">
    <property type="expression patterns" value="baseline and differential"/>
</dbReference>
<dbReference type="OrthoDB" id="3176171at2759"/>